<organism evidence="9 10">
    <name type="scientific">Gordonibacter urolithinfaciens</name>
    <dbReference type="NCBI Taxonomy" id="1335613"/>
    <lineage>
        <taxon>Bacteria</taxon>
        <taxon>Bacillati</taxon>
        <taxon>Actinomycetota</taxon>
        <taxon>Coriobacteriia</taxon>
        <taxon>Eggerthellales</taxon>
        <taxon>Eggerthellaceae</taxon>
        <taxon>Gordonibacter</taxon>
    </lineage>
</organism>
<dbReference type="AlphaFoldDB" id="A0A423UL74"/>
<keyword evidence="5" id="KW-0804">Transcription</keyword>
<dbReference type="InterPro" id="IPR013324">
    <property type="entry name" value="RNA_pol_sigma_r3/r4-like"/>
</dbReference>
<dbReference type="Proteomes" id="UP000285258">
    <property type="component" value="Unassembled WGS sequence"/>
</dbReference>
<evidence type="ECO:0000256" key="5">
    <source>
        <dbReference type="ARBA" id="ARBA00023163"/>
    </source>
</evidence>
<dbReference type="SUPFAM" id="SSF88659">
    <property type="entry name" value="Sigma3 and sigma4 domains of RNA polymerase sigma factors"/>
    <property type="match status" value="1"/>
</dbReference>
<feature type="region of interest" description="Disordered" evidence="6">
    <location>
        <begin position="152"/>
        <end position="171"/>
    </location>
</feature>
<proteinExistence type="inferred from homology"/>
<dbReference type="RefSeq" id="WP_096226750.1">
    <property type="nucleotide sequence ID" value="NZ_CP168029.1"/>
</dbReference>
<comment type="similarity">
    <text evidence="1">Belongs to the sigma-70 factor family. ECF subfamily.</text>
</comment>
<evidence type="ECO:0000313" key="9">
    <source>
        <dbReference type="EMBL" id="ROT90479.1"/>
    </source>
</evidence>
<comment type="caution">
    <text evidence="9">The sequence shown here is derived from an EMBL/GenBank/DDBJ whole genome shotgun (WGS) entry which is preliminary data.</text>
</comment>
<dbReference type="Pfam" id="PF08281">
    <property type="entry name" value="Sigma70_r4_2"/>
    <property type="match status" value="1"/>
</dbReference>
<evidence type="ECO:0000313" key="10">
    <source>
        <dbReference type="Proteomes" id="UP000285258"/>
    </source>
</evidence>
<protein>
    <submittedName>
        <fullName evidence="9">Sigma-70 family RNA polymerase sigma factor</fullName>
    </submittedName>
</protein>
<evidence type="ECO:0000256" key="1">
    <source>
        <dbReference type="ARBA" id="ARBA00010641"/>
    </source>
</evidence>
<gene>
    <name evidence="9" type="ORF">DMP12_05555</name>
</gene>
<dbReference type="Gene3D" id="1.10.1740.10">
    <property type="match status" value="1"/>
</dbReference>
<accession>A0A423UL74</accession>
<dbReference type="NCBIfam" id="TIGR02937">
    <property type="entry name" value="sigma70-ECF"/>
    <property type="match status" value="1"/>
</dbReference>
<dbReference type="InterPro" id="IPR039425">
    <property type="entry name" value="RNA_pol_sigma-70-like"/>
</dbReference>
<keyword evidence="4" id="KW-0238">DNA-binding</keyword>
<feature type="compositionally biased region" description="Low complexity" evidence="6">
    <location>
        <begin position="25"/>
        <end position="46"/>
    </location>
</feature>
<evidence type="ECO:0000259" key="7">
    <source>
        <dbReference type="Pfam" id="PF04542"/>
    </source>
</evidence>
<dbReference type="PANTHER" id="PTHR43133:SF8">
    <property type="entry name" value="RNA POLYMERASE SIGMA FACTOR HI_1459-RELATED"/>
    <property type="match status" value="1"/>
</dbReference>
<feature type="region of interest" description="Disordered" evidence="6">
    <location>
        <begin position="1"/>
        <end position="53"/>
    </location>
</feature>
<dbReference type="CDD" id="cd06171">
    <property type="entry name" value="Sigma70_r4"/>
    <property type="match status" value="1"/>
</dbReference>
<dbReference type="GO" id="GO:0003677">
    <property type="term" value="F:DNA binding"/>
    <property type="evidence" value="ECO:0007669"/>
    <property type="project" value="UniProtKB-KW"/>
</dbReference>
<dbReference type="EMBL" id="QIBW01000005">
    <property type="protein sequence ID" value="ROT90479.1"/>
    <property type="molecule type" value="Genomic_DNA"/>
</dbReference>
<keyword evidence="2" id="KW-0805">Transcription regulation</keyword>
<name>A0A423UL74_9ACTN</name>
<sequence length="233" mass="25298">MEESGEIALPAGFGAAGRRRPDAARPPLDGASSTGTSRAAGGSDAGNAFRGDAPDAVAEADGAQAREATAFLEDAVGRWGDTVLRLAANRTGNRADAEDVFQTVFLRLHQGGKRFRDDEHLKAWLLHVTVNCCNDLHRSPWHRKRATLGDEDVARLADRPDPNAPEGAADRDDELEAALARLTDRQRTAVHLHYYEGYATEEIARITGERPATVRSHLHRARKALKIDLGARP</sequence>
<dbReference type="GO" id="GO:0016987">
    <property type="term" value="F:sigma factor activity"/>
    <property type="evidence" value="ECO:0007669"/>
    <property type="project" value="UniProtKB-KW"/>
</dbReference>
<dbReference type="PANTHER" id="PTHR43133">
    <property type="entry name" value="RNA POLYMERASE ECF-TYPE SIGMA FACTO"/>
    <property type="match status" value="1"/>
</dbReference>
<feature type="domain" description="RNA polymerase sigma-70 region 2" evidence="7">
    <location>
        <begin position="77"/>
        <end position="139"/>
    </location>
</feature>
<dbReference type="InterPro" id="IPR013249">
    <property type="entry name" value="RNA_pol_sigma70_r4_t2"/>
</dbReference>
<evidence type="ECO:0000256" key="2">
    <source>
        <dbReference type="ARBA" id="ARBA00023015"/>
    </source>
</evidence>
<evidence type="ECO:0000256" key="6">
    <source>
        <dbReference type="SAM" id="MobiDB-lite"/>
    </source>
</evidence>
<dbReference type="InterPro" id="IPR013325">
    <property type="entry name" value="RNA_pol_sigma_r2"/>
</dbReference>
<evidence type="ECO:0000256" key="3">
    <source>
        <dbReference type="ARBA" id="ARBA00023082"/>
    </source>
</evidence>
<keyword evidence="3" id="KW-0731">Sigma factor</keyword>
<dbReference type="InterPro" id="IPR036388">
    <property type="entry name" value="WH-like_DNA-bd_sf"/>
</dbReference>
<dbReference type="InterPro" id="IPR014284">
    <property type="entry name" value="RNA_pol_sigma-70_dom"/>
</dbReference>
<dbReference type="Pfam" id="PF04542">
    <property type="entry name" value="Sigma70_r2"/>
    <property type="match status" value="1"/>
</dbReference>
<evidence type="ECO:0000259" key="8">
    <source>
        <dbReference type="Pfam" id="PF08281"/>
    </source>
</evidence>
<dbReference type="InterPro" id="IPR007627">
    <property type="entry name" value="RNA_pol_sigma70_r2"/>
</dbReference>
<dbReference type="Gene3D" id="1.10.10.10">
    <property type="entry name" value="Winged helix-like DNA-binding domain superfamily/Winged helix DNA-binding domain"/>
    <property type="match status" value="1"/>
</dbReference>
<dbReference type="GO" id="GO:0006352">
    <property type="term" value="P:DNA-templated transcription initiation"/>
    <property type="evidence" value="ECO:0007669"/>
    <property type="project" value="InterPro"/>
</dbReference>
<feature type="compositionally biased region" description="Basic and acidic residues" evidence="6">
    <location>
        <begin position="152"/>
        <end position="161"/>
    </location>
</feature>
<reference evidence="10" key="1">
    <citation type="submission" date="2018-05" db="EMBL/GenBank/DDBJ databases">
        <title>Genome Sequencing of selected type strains of the family Eggerthellaceae.</title>
        <authorList>
            <person name="Danylec N."/>
            <person name="Stoll D.A."/>
            <person name="Doetsch A."/>
            <person name="Huch M."/>
        </authorList>
    </citation>
    <scope>NUCLEOTIDE SEQUENCE [LARGE SCALE GENOMIC DNA]</scope>
    <source>
        <strain evidence="10">DSM 27213</strain>
    </source>
</reference>
<feature type="domain" description="RNA polymerase sigma factor 70 region 4 type 2" evidence="8">
    <location>
        <begin position="173"/>
        <end position="225"/>
    </location>
</feature>
<dbReference type="SUPFAM" id="SSF88946">
    <property type="entry name" value="Sigma2 domain of RNA polymerase sigma factors"/>
    <property type="match status" value="1"/>
</dbReference>
<evidence type="ECO:0000256" key="4">
    <source>
        <dbReference type="ARBA" id="ARBA00023125"/>
    </source>
</evidence>